<evidence type="ECO:0000313" key="2">
    <source>
        <dbReference type="EMBL" id="MBA9075500.1"/>
    </source>
</evidence>
<dbReference type="PANTHER" id="PTHR43685:SF11">
    <property type="entry name" value="GLYCOSYLTRANSFERASE TAGX-RELATED"/>
    <property type="match status" value="1"/>
</dbReference>
<dbReference type="PANTHER" id="PTHR43685">
    <property type="entry name" value="GLYCOSYLTRANSFERASE"/>
    <property type="match status" value="1"/>
</dbReference>
<protein>
    <submittedName>
        <fullName evidence="2">Glycosyltransferase involved in cell wall biosynthesis</fullName>
    </submittedName>
</protein>
<keyword evidence="2" id="KW-0808">Transferase</keyword>
<dbReference type="SUPFAM" id="SSF53448">
    <property type="entry name" value="Nucleotide-diphospho-sugar transferases"/>
    <property type="match status" value="1"/>
</dbReference>
<dbReference type="Gene3D" id="3.90.550.10">
    <property type="entry name" value="Spore Coat Polysaccharide Biosynthesis Protein SpsA, Chain A"/>
    <property type="match status" value="1"/>
</dbReference>
<dbReference type="GO" id="GO:0016740">
    <property type="term" value="F:transferase activity"/>
    <property type="evidence" value="ECO:0007669"/>
    <property type="project" value="UniProtKB-KW"/>
</dbReference>
<keyword evidence="3" id="KW-1185">Reference proteome</keyword>
<reference evidence="2 3" key="1">
    <citation type="submission" date="2020-08" db="EMBL/GenBank/DDBJ databases">
        <title>Genomic Encyclopedia of Type Strains, Phase IV (KMG-IV): sequencing the most valuable type-strain genomes for metagenomic binning, comparative biology and taxonomic classification.</title>
        <authorList>
            <person name="Goeker M."/>
        </authorList>
    </citation>
    <scope>NUCLEOTIDE SEQUENCE [LARGE SCALE GENOMIC DNA]</scope>
    <source>
        <strain evidence="2 3">DSM 29854</strain>
    </source>
</reference>
<dbReference type="EMBL" id="JACJIQ010000001">
    <property type="protein sequence ID" value="MBA9075500.1"/>
    <property type="molecule type" value="Genomic_DNA"/>
</dbReference>
<name>A0A839GB26_9BACT</name>
<feature type="domain" description="Glycosyltransferase 2-like" evidence="1">
    <location>
        <begin position="7"/>
        <end position="117"/>
    </location>
</feature>
<dbReference type="InterPro" id="IPR029044">
    <property type="entry name" value="Nucleotide-diphossugar_trans"/>
</dbReference>
<proteinExistence type="predicted"/>
<dbReference type="Pfam" id="PF00535">
    <property type="entry name" value="Glycos_transf_2"/>
    <property type="match status" value="1"/>
</dbReference>
<accession>A0A839GB26</accession>
<dbReference type="InterPro" id="IPR001173">
    <property type="entry name" value="Glyco_trans_2-like"/>
</dbReference>
<sequence>MNAPLVSVICLCYNHGRFLRQALDSVLGQTYPNLEILVVDDLSSDDSVAIIEEYVQRYPFIQFLRHRQNKGNCYSFNEAFRWSKGDYVIDFATDDVLHPERVARQVAAFAALPPDYGVLYTDADLIDEASHLLGRFYQRSKDGALSPAPAQGDVFAQVLSRYFICPPTVMVKRRVLEELNGYDASLAYEDFDFWVRSSRNWKYHFLDQVLCQRRMHPHSLSRQLYKKGDQQLASTIQVIRKAQQLVQNPAERKALQRRIRYEARHAYLTANYRQAAELLSILQEEGGVGGSDRVLQQLVRYRVPLQFVRKWYHRWRYGRSGA</sequence>
<evidence type="ECO:0000259" key="1">
    <source>
        <dbReference type="Pfam" id="PF00535"/>
    </source>
</evidence>
<evidence type="ECO:0000313" key="3">
    <source>
        <dbReference type="Proteomes" id="UP000563094"/>
    </source>
</evidence>
<dbReference type="Proteomes" id="UP000563094">
    <property type="component" value="Unassembled WGS sequence"/>
</dbReference>
<gene>
    <name evidence="2" type="ORF">FHS90_000197</name>
</gene>
<dbReference type="AlphaFoldDB" id="A0A839GB26"/>
<dbReference type="InterPro" id="IPR050834">
    <property type="entry name" value="Glycosyltransf_2"/>
</dbReference>
<dbReference type="RefSeq" id="WP_182511230.1">
    <property type="nucleotide sequence ID" value="NZ_JACJIQ010000001.1"/>
</dbReference>
<organism evidence="2 3">
    <name type="scientific">Rufibacter quisquiliarum</name>
    <dbReference type="NCBI Taxonomy" id="1549639"/>
    <lineage>
        <taxon>Bacteria</taxon>
        <taxon>Pseudomonadati</taxon>
        <taxon>Bacteroidota</taxon>
        <taxon>Cytophagia</taxon>
        <taxon>Cytophagales</taxon>
        <taxon>Hymenobacteraceae</taxon>
        <taxon>Rufibacter</taxon>
    </lineage>
</organism>
<comment type="caution">
    <text evidence="2">The sequence shown here is derived from an EMBL/GenBank/DDBJ whole genome shotgun (WGS) entry which is preliminary data.</text>
</comment>